<proteinExistence type="predicted"/>
<dbReference type="Proteomes" id="UP000277811">
    <property type="component" value="Unassembled WGS sequence"/>
</dbReference>
<keyword evidence="2" id="KW-1185">Reference proteome</keyword>
<dbReference type="AlphaFoldDB" id="A0A498RBM7"/>
<sequence length="782" mass="90001">MHWEINLLKHLVNKELPRLNSNSLHLFGEKYGINYFGEINRQVLKKCYFDDVILCRNVLHQLAFYGVIFQGGLYNYSILENEDDSLYLWKDIAEEGIFNPPIPQHVLRKMKEYGIFFEKDAIGIPLLSLLKYQEDFPFQEVLSDYGFELLTYRQFLNKLGYYYPDVRNTSNSANASAKFDSSPGNPLRPAGCDAWGQVLDELETLLQGPDGKSTSEICESLRRLREKIEISQKNKDVEELIDTAGKIRLDGKILEIPFGLLGKPIFLEKFSGCQQVPQKLTMLGYTKWNELPFDLDEELKKIAGIGPKTIKKFVAKVGEIFADARQTEANDLAVKISLGKLQVCLPQEKVAGSLTQLKSHQFDVTPALDILSAIGIRSFNDLPYKLENLGQWLPKFQIFEIFDSLCSVFSKNLTLESRIQFTISSILDIVNSRKCKGIQRVLSILETKFHMLQDKKNPSLKDIGNVFGISGERVRQILARFWRRELLRPDCFMESIIDDINRLGGLIPLEHFGTGFKDLSRFEQFIAGEVFNVFGLTVVVQDSLLTTLTKGDYGTVLNELETELQSVDVLPINKAVVEEIVKSLMSRRGFHPSGQKAILHITFRDMLMPGDNGFVLKKLSKSEKILYVLKEYSQGLAIYKEFDSFFARLDKLFPGDFHKDDRYIYSSVASSEKALLWGWGIYIHRDNIQINKKDLEKVVTWINRQFAGGLEKMSVSTAFNEFRNFMDEKSIPNEHALYSCLRYFYGQNFFMPKSPYLYPRFERKQNMEKLETFIKDRQHAIN</sequence>
<organism evidence="1 2">
    <name type="scientific">Lucifera butyrica</name>
    <dbReference type="NCBI Taxonomy" id="1351585"/>
    <lineage>
        <taxon>Bacteria</taxon>
        <taxon>Bacillati</taxon>
        <taxon>Bacillota</taxon>
        <taxon>Negativicutes</taxon>
        <taxon>Veillonellales</taxon>
        <taxon>Veillonellaceae</taxon>
        <taxon>Lucifera</taxon>
    </lineage>
</organism>
<gene>
    <name evidence="1" type="ORF">LUCI_4144</name>
</gene>
<dbReference type="Gene3D" id="1.10.10.10">
    <property type="entry name" value="Winged helix-like DNA-binding domain superfamily/Winged helix DNA-binding domain"/>
    <property type="match status" value="1"/>
</dbReference>
<dbReference type="InterPro" id="IPR036388">
    <property type="entry name" value="WH-like_DNA-bd_sf"/>
</dbReference>
<dbReference type="OrthoDB" id="9802848at2"/>
<accession>A0A498RBM7</accession>
<dbReference type="EMBL" id="UPPP01000100">
    <property type="protein sequence ID" value="VBB08861.1"/>
    <property type="molecule type" value="Genomic_DNA"/>
</dbReference>
<evidence type="ECO:0000313" key="2">
    <source>
        <dbReference type="Proteomes" id="UP000277811"/>
    </source>
</evidence>
<reference evidence="1 2" key="1">
    <citation type="submission" date="2018-06" db="EMBL/GenBank/DDBJ databases">
        <authorList>
            <person name="Strepis N."/>
        </authorList>
    </citation>
    <scope>NUCLEOTIDE SEQUENCE [LARGE SCALE GENOMIC DNA]</scope>
    <source>
        <strain evidence="1">LUCI</strain>
    </source>
</reference>
<evidence type="ECO:0008006" key="3">
    <source>
        <dbReference type="Google" id="ProtNLM"/>
    </source>
</evidence>
<name>A0A498RBM7_9FIRM</name>
<protein>
    <recommendedName>
        <fullName evidence="3">RNA polymerase sigma-70 region 4 domain-containing protein</fullName>
    </recommendedName>
</protein>
<evidence type="ECO:0000313" key="1">
    <source>
        <dbReference type="EMBL" id="VBB08861.1"/>
    </source>
</evidence>
<dbReference type="RefSeq" id="WP_122629705.1">
    <property type="nucleotide sequence ID" value="NZ_UPPP01000100.1"/>
</dbReference>